<dbReference type="EMBL" id="CADCUB010000160">
    <property type="protein sequence ID" value="CAA9356186.1"/>
    <property type="molecule type" value="Genomic_DNA"/>
</dbReference>
<accession>A0A6J4MID4</accession>
<dbReference type="AlphaFoldDB" id="A0A6J4MID4"/>
<reference evidence="1" key="1">
    <citation type="submission" date="2020-02" db="EMBL/GenBank/DDBJ databases">
        <authorList>
            <person name="Meier V. D."/>
        </authorList>
    </citation>
    <scope>NUCLEOTIDE SEQUENCE</scope>
    <source>
        <strain evidence="1">AVDCRST_MAG07</strain>
    </source>
</reference>
<evidence type="ECO:0000313" key="1">
    <source>
        <dbReference type="EMBL" id="CAA9356186.1"/>
    </source>
</evidence>
<gene>
    <name evidence="1" type="ORF">AVDCRST_MAG07-3379</name>
</gene>
<proteinExistence type="predicted"/>
<organism evidence="1">
    <name type="scientific">uncultured Frankineae bacterium</name>
    <dbReference type="NCBI Taxonomy" id="437475"/>
    <lineage>
        <taxon>Bacteria</taxon>
        <taxon>Bacillati</taxon>
        <taxon>Actinomycetota</taxon>
        <taxon>Actinomycetes</taxon>
        <taxon>Frankiales</taxon>
        <taxon>environmental samples</taxon>
    </lineage>
</organism>
<name>A0A6J4MID4_9ACTN</name>
<sequence>MLLLLAAGCGGSPGAAPLPELRVALEQSRDNENRHLLQVVLTNDGQTPVEVVRLQLRAAGWTQVAPTARTDVVRPGRRLAFPVEYGTAVCGRDGASTVVVGHRTADGLREAELAVPDDDPLLPRLHRRECDLRALGEAVEVAFDDGSWRRRGDVASGRLVVRGTGDGAPVTVDAVEGTVVFTLRPGAALPVTATSGGAQVPVTVTASRCDAHALIESKRSYDFPYVARRGGGEPLSVTVRPGPRGVALLERLLADVCAP</sequence>
<protein>
    <submittedName>
        <fullName evidence="1">Uncharacterized protein</fullName>
    </submittedName>
</protein>